<keyword evidence="1" id="KW-0472">Membrane</keyword>
<sequence length="444" mass="50518">MLKKRLNIGFMFVTGAVLLYLGVIFITNWASALKLTYQFFSIGIVILTLSSIGYLCINRWNSRKSALLIQVIGLIIVGLICYGNVERLMALVPVVLGFWLLILTVVKGITSYLMLHDHLPYARSQVFMTILYLLSAIALIFNPSDYSLEVIIVCGAYFILYGAFFVFRALTALIPESVIEDIDNRFQLAIPTMVGALLPPHLMKVILSRSESDQQREEFDVIKKDLKSDLEVIVHVAKSGPAQLGHCDLSYHGTLLSYGCYDPHVRYLFGTYGDGVAILAPKDEYLYNCLKNENKVLVTFGLVLNDRQKEQLNQSLLESFAKFEPFNSDEELKRQGIEPKGICDDYLSRVTRNVHNSHFYKIKEGKFKTFFVFYTNCVSYVSKHLSKIGFSILDFSGIISPGAYYDFLNNEFKSGKGCVIYRKVYTPKDAWQFKTHEREDKTDL</sequence>
<dbReference type="Proteomes" id="UP000247612">
    <property type="component" value="Unassembled WGS sequence"/>
</dbReference>
<evidence type="ECO:0000256" key="1">
    <source>
        <dbReference type="SAM" id="Phobius"/>
    </source>
</evidence>
<dbReference type="AlphaFoldDB" id="A0A2V2FK52"/>
<feature type="transmembrane region" description="Helical" evidence="1">
    <location>
        <begin position="7"/>
        <end position="29"/>
    </location>
</feature>
<evidence type="ECO:0000313" key="4">
    <source>
        <dbReference type="Proteomes" id="UP000247612"/>
    </source>
</evidence>
<keyword evidence="1" id="KW-0812">Transmembrane</keyword>
<keyword evidence="1" id="KW-1133">Transmembrane helix</keyword>
<comment type="caution">
    <text evidence="3">The sequence shown here is derived from an EMBL/GenBank/DDBJ whole genome shotgun (WGS) entry which is preliminary data.</text>
</comment>
<feature type="transmembrane region" description="Helical" evidence="1">
    <location>
        <begin position="150"/>
        <end position="174"/>
    </location>
</feature>
<dbReference type="RefSeq" id="WP_022936366.1">
    <property type="nucleotide sequence ID" value="NZ_BAABZA010000001.1"/>
</dbReference>
<dbReference type="EMBL" id="JALDAW010000008">
    <property type="protein sequence ID" value="MDY5167119.1"/>
    <property type="molecule type" value="Genomic_DNA"/>
</dbReference>
<name>A0A2V2FK52_9FIRM</name>
<dbReference type="EMBL" id="QJKH01000001">
    <property type="protein sequence ID" value="PXX81450.1"/>
    <property type="molecule type" value="Genomic_DNA"/>
</dbReference>
<protein>
    <submittedName>
        <fullName evidence="3">Uncharacterized membrane protein HdeD (DUF308 family)</fullName>
    </submittedName>
</protein>
<gene>
    <name evidence="3" type="ORF">DES51_10155</name>
    <name evidence="2" type="ORF">MQE39_03140</name>
</gene>
<reference evidence="2" key="2">
    <citation type="submission" date="2022-03" db="EMBL/GenBank/DDBJ databases">
        <title>First case of bacteraemia caused by Dielma fastidiosa in a patient hospitalised with diverticulitis.</title>
        <authorList>
            <person name="Forman-Ankjaer B."/>
            <person name="Hvid-Jensen F."/>
            <person name="Kobel C.M."/>
            <person name="Greve T."/>
        </authorList>
    </citation>
    <scope>NUCLEOTIDE SEQUENCE</scope>
    <source>
        <strain evidence="2">AUH_DF_2021</strain>
    </source>
</reference>
<dbReference type="Proteomes" id="UP001276902">
    <property type="component" value="Unassembled WGS sequence"/>
</dbReference>
<dbReference type="OrthoDB" id="1641596at2"/>
<evidence type="ECO:0000313" key="3">
    <source>
        <dbReference type="EMBL" id="PXX81450.1"/>
    </source>
</evidence>
<feature type="transmembrane region" description="Helical" evidence="1">
    <location>
        <begin position="91"/>
        <end position="114"/>
    </location>
</feature>
<keyword evidence="4" id="KW-1185">Reference proteome</keyword>
<feature type="transmembrane region" description="Helical" evidence="1">
    <location>
        <begin position="35"/>
        <end position="55"/>
    </location>
</feature>
<accession>A0A2V2FK52</accession>
<feature type="transmembrane region" description="Helical" evidence="1">
    <location>
        <begin position="67"/>
        <end position="85"/>
    </location>
</feature>
<dbReference type="STRING" id="1034346.GCA_000313565_00054"/>
<proteinExistence type="predicted"/>
<reference evidence="3 4" key="1">
    <citation type="submission" date="2018-05" db="EMBL/GenBank/DDBJ databases">
        <title>Genomic Encyclopedia of Type Strains, Phase IV (KMG-IV): sequencing the most valuable type-strain genomes for metagenomic binning, comparative biology and taxonomic classification.</title>
        <authorList>
            <person name="Goeker M."/>
        </authorList>
    </citation>
    <scope>NUCLEOTIDE SEQUENCE [LARGE SCALE GENOMIC DNA]</scope>
    <source>
        <strain evidence="3 4">JC118</strain>
    </source>
</reference>
<organism evidence="3 4">
    <name type="scientific">Dielma fastidiosa</name>
    <dbReference type="NCBI Taxonomy" id="1034346"/>
    <lineage>
        <taxon>Bacteria</taxon>
        <taxon>Bacillati</taxon>
        <taxon>Bacillota</taxon>
        <taxon>Erysipelotrichia</taxon>
        <taxon>Erysipelotrichales</taxon>
        <taxon>Erysipelotrichaceae</taxon>
        <taxon>Dielma</taxon>
    </lineage>
</organism>
<feature type="transmembrane region" description="Helical" evidence="1">
    <location>
        <begin position="126"/>
        <end position="144"/>
    </location>
</feature>
<evidence type="ECO:0000313" key="2">
    <source>
        <dbReference type="EMBL" id="MDY5167119.1"/>
    </source>
</evidence>